<dbReference type="Pfam" id="PF00072">
    <property type="entry name" value="Response_reg"/>
    <property type="match status" value="1"/>
</dbReference>
<dbReference type="PRINTS" id="PR00032">
    <property type="entry name" value="HTHARAC"/>
</dbReference>
<dbReference type="Pfam" id="PF12833">
    <property type="entry name" value="HTH_18"/>
    <property type="match status" value="1"/>
</dbReference>
<dbReference type="PROSITE" id="PS01124">
    <property type="entry name" value="HTH_ARAC_FAMILY_2"/>
    <property type="match status" value="1"/>
</dbReference>
<dbReference type="InterPro" id="IPR018062">
    <property type="entry name" value="HTH_AraC-typ_CS"/>
</dbReference>
<evidence type="ECO:0000256" key="7">
    <source>
        <dbReference type="ARBA" id="ARBA00023125"/>
    </source>
</evidence>
<dbReference type="SUPFAM" id="SSF46689">
    <property type="entry name" value="Homeodomain-like"/>
    <property type="match status" value="2"/>
</dbReference>
<evidence type="ECO:0000259" key="12">
    <source>
        <dbReference type="PROSITE" id="PS50110"/>
    </source>
</evidence>
<evidence type="ECO:0000256" key="6">
    <source>
        <dbReference type="ARBA" id="ARBA00023015"/>
    </source>
</evidence>
<dbReference type="InterPro" id="IPR001789">
    <property type="entry name" value="Sig_transdc_resp-reg_receiver"/>
</dbReference>
<evidence type="ECO:0000256" key="9">
    <source>
        <dbReference type="ARBA" id="ARBA00024867"/>
    </source>
</evidence>
<dbReference type="InterPro" id="IPR009057">
    <property type="entry name" value="Homeodomain-like_sf"/>
</dbReference>
<evidence type="ECO:0000256" key="3">
    <source>
        <dbReference type="ARBA" id="ARBA00022490"/>
    </source>
</evidence>
<dbReference type="PANTHER" id="PTHR42713">
    <property type="entry name" value="HISTIDINE KINASE-RELATED"/>
    <property type="match status" value="1"/>
</dbReference>
<dbReference type="RefSeq" id="WP_118044185.1">
    <property type="nucleotide sequence ID" value="NZ_QRIP01000019.1"/>
</dbReference>
<proteinExistence type="predicted"/>
<dbReference type="PROSITE" id="PS50110">
    <property type="entry name" value="RESPONSE_REGULATORY"/>
    <property type="match status" value="1"/>
</dbReference>
<dbReference type="GO" id="GO:0003700">
    <property type="term" value="F:DNA-binding transcription factor activity"/>
    <property type="evidence" value="ECO:0007669"/>
    <property type="project" value="InterPro"/>
</dbReference>
<evidence type="ECO:0000313" key="14">
    <source>
        <dbReference type="EMBL" id="RHG82465.1"/>
    </source>
</evidence>
<evidence type="ECO:0000256" key="4">
    <source>
        <dbReference type="ARBA" id="ARBA00022553"/>
    </source>
</evidence>
<dbReference type="Proteomes" id="UP000283981">
    <property type="component" value="Unassembled WGS sequence"/>
</dbReference>
<dbReference type="PROSITE" id="PS00041">
    <property type="entry name" value="HTH_ARAC_FAMILY_1"/>
    <property type="match status" value="1"/>
</dbReference>
<dbReference type="InterPro" id="IPR011006">
    <property type="entry name" value="CheY-like_superfamily"/>
</dbReference>
<dbReference type="InterPro" id="IPR020449">
    <property type="entry name" value="Tscrpt_reg_AraC-type_HTH"/>
</dbReference>
<dbReference type="Gene3D" id="3.40.50.2300">
    <property type="match status" value="1"/>
</dbReference>
<keyword evidence="7" id="KW-0238">DNA-binding</keyword>
<dbReference type="InterPro" id="IPR051552">
    <property type="entry name" value="HptR"/>
</dbReference>
<keyword evidence="8" id="KW-0804">Transcription</keyword>
<dbReference type="SMART" id="SM00448">
    <property type="entry name" value="REC"/>
    <property type="match status" value="1"/>
</dbReference>
<feature type="modified residue" description="4-aspartylphosphate" evidence="10">
    <location>
        <position position="55"/>
    </location>
</feature>
<evidence type="ECO:0000256" key="10">
    <source>
        <dbReference type="PROSITE-ProRule" id="PRU00169"/>
    </source>
</evidence>
<dbReference type="GO" id="GO:0005737">
    <property type="term" value="C:cytoplasm"/>
    <property type="evidence" value="ECO:0007669"/>
    <property type="project" value="UniProtKB-SubCell"/>
</dbReference>
<organism evidence="13 16">
    <name type="scientific">Mediterraneibacter gnavus</name>
    <name type="common">Ruminococcus gnavus</name>
    <dbReference type="NCBI Taxonomy" id="33038"/>
    <lineage>
        <taxon>Bacteria</taxon>
        <taxon>Bacillati</taxon>
        <taxon>Bacillota</taxon>
        <taxon>Clostridia</taxon>
        <taxon>Lachnospirales</taxon>
        <taxon>Lachnospiraceae</taxon>
        <taxon>Mediterraneibacter</taxon>
    </lineage>
</organism>
<accession>A0A414CYR1</accession>
<dbReference type="SUPFAM" id="SSF52172">
    <property type="entry name" value="CheY-like"/>
    <property type="match status" value="1"/>
</dbReference>
<keyword evidence="5" id="KW-0902">Two-component regulatory system</keyword>
<dbReference type="GO" id="GO:0043565">
    <property type="term" value="F:sequence-specific DNA binding"/>
    <property type="evidence" value="ECO:0007669"/>
    <property type="project" value="InterPro"/>
</dbReference>
<evidence type="ECO:0000259" key="11">
    <source>
        <dbReference type="PROSITE" id="PS01124"/>
    </source>
</evidence>
<evidence type="ECO:0000256" key="1">
    <source>
        <dbReference type="ARBA" id="ARBA00004496"/>
    </source>
</evidence>
<evidence type="ECO:0000313" key="16">
    <source>
        <dbReference type="Proteomes" id="UP000284472"/>
    </source>
</evidence>
<comment type="subcellular location">
    <subcellularLocation>
        <location evidence="1">Cytoplasm</location>
    </subcellularLocation>
</comment>
<name>A0A414CYR1_MEDGN</name>
<evidence type="ECO:0000256" key="8">
    <source>
        <dbReference type="ARBA" id="ARBA00023163"/>
    </source>
</evidence>
<feature type="domain" description="Response regulatory" evidence="12">
    <location>
        <begin position="3"/>
        <end position="120"/>
    </location>
</feature>
<dbReference type="CDD" id="cd17536">
    <property type="entry name" value="REC_YesN-like"/>
    <property type="match status" value="1"/>
</dbReference>
<dbReference type="Gene3D" id="1.10.10.60">
    <property type="entry name" value="Homeodomain-like"/>
    <property type="match status" value="2"/>
</dbReference>
<dbReference type="EMBL" id="QRIS01000021">
    <property type="protein sequence ID" value="RHG82465.1"/>
    <property type="molecule type" value="Genomic_DNA"/>
</dbReference>
<reference evidence="15 16" key="1">
    <citation type="submission" date="2018-08" db="EMBL/GenBank/DDBJ databases">
        <title>A genome reference for cultivated species of the human gut microbiota.</title>
        <authorList>
            <person name="Zou Y."/>
            <person name="Xue W."/>
            <person name="Luo G."/>
        </authorList>
    </citation>
    <scope>NUCLEOTIDE SEQUENCE [LARGE SCALE GENOMIC DNA]</scope>
    <source>
        <strain evidence="14 15">AM21-18</strain>
        <strain evidence="13 16">AM32-6</strain>
    </source>
</reference>
<comment type="function">
    <text evidence="9">May play the central regulatory role in sporulation. It may be an element of the effector pathway responsible for the activation of sporulation genes in response to nutritional stress. Spo0A may act in concert with spo0H (a sigma factor) to control the expression of some genes that are critical to the sporulation process.</text>
</comment>
<feature type="domain" description="HTH araC/xylS-type" evidence="11">
    <location>
        <begin position="253"/>
        <end position="350"/>
    </location>
</feature>
<dbReference type="SMART" id="SM00342">
    <property type="entry name" value="HTH_ARAC"/>
    <property type="match status" value="1"/>
</dbReference>
<protein>
    <recommendedName>
        <fullName evidence="2">Stage 0 sporulation protein A homolog</fullName>
    </recommendedName>
</protein>
<keyword evidence="6" id="KW-0805">Transcription regulation</keyword>
<dbReference type="AlphaFoldDB" id="A0A414CYR1"/>
<dbReference type="InterPro" id="IPR018060">
    <property type="entry name" value="HTH_AraC"/>
</dbReference>
<keyword evidence="4 10" id="KW-0597">Phosphoprotein</keyword>
<evidence type="ECO:0000313" key="15">
    <source>
        <dbReference type="Proteomes" id="UP000283981"/>
    </source>
</evidence>
<dbReference type="PANTHER" id="PTHR42713:SF3">
    <property type="entry name" value="TRANSCRIPTIONAL REGULATORY PROTEIN HPTR"/>
    <property type="match status" value="1"/>
</dbReference>
<keyword evidence="3" id="KW-0963">Cytoplasm</keyword>
<evidence type="ECO:0000256" key="5">
    <source>
        <dbReference type="ARBA" id="ARBA00023012"/>
    </source>
</evidence>
<dbReference type="Proteomes" id="UP000284472">
    <property type="component" value="Unassembled WGS sequence"/>
</dbReference>
<dbReference type="GO" id="GO:0000160">
    <property type="term" value="P:phosphorelay signal transduction system"/>
    <property type="evidence" value="ECO:0007669"/>
    <property type="project" value="UniProtKB-KW"/>
</dbReference>
<evidence type="ECO:0000256" key="2">
    <source>
        <dbReference type="ARBA" id="ARBA00018672"/>
    </source>
</evidence>
<sequence>MYRLVVIDDEYIVVEGIKAMIARKKLEYEVVGCAYDGIHGLEVIRETAPDLVITDIRIPGMDGLSMIEAAKEFCEDTVFVVISGYTEFEYARKALRLGVKGYIDKPISIDKLNDVLNFVEKDCFQTKEEQQLLTMSRELTKELNIITENSIKSLVEKDAGAFSEYTHQALEKLEVLYPQIQDLKREVYKYLSVLCDILLESKKGIKRENLISFHEMESRKSEDTVFQYAESIISELERYIEADKTKSGHRSILELLAYIEAHYNEDIGLNELADMVKMSTAYLSVLFKSEVGMSYVKFLTKLRIDKAKGLLKKGYKVYEVSEMVGYNNYRYFTDIFKKYTGETPKNYQNHMYHQEEE</sequence>
<gene>
    <name evidence="14" type="ORF">DW243_12015</name>
    <name evidence="13" type="ORF">DW812_16395</name>
</gene>
<comment type="caution">
    <text evidence="13">The sequence shown here is derived from an EMBL/GenBank/DDBJ whole genome shotgun (WGS) entry which is preliminary data.</text>
</comment>
<dbReference type="EMBL" id="QSIR01000036">
    <property type="protein sequence ID" value="RHD01034.1"/>
    <property type="molecule type" value="Genomic_DNA"/>
</dbReference>
<evidence type="ECO:0000313" key="13">
    <source>
        <dbReference type="EMBL" id="RHD01034.1"/>
    </source>
</evidence>